<dbReference type="InterPro" id="IPR001734">
    <property type="entry name" value="Na/solute_symporter"/>
</dbReference>
<dbReference type="PROSITE" id="PS50283">
    <property type="entry name" value="NA_SOLUT_SYMP_3"/>
    <property type="match status" value="1"/>
</dbReference>
<dbReference type="AlphaFoldDB" id="R7U0N1"/>
<evidence type="ECO:0000313" key="15">
    <source>
        <dbReference type="Proteomes" id="UP000014760"/>
    </source>
</evidence>
<evidence type="ECO:0000256" key="9">
    <source>
        <dbReference type="ARBA" id="ARBA00023136"/>
    </source>
</evidence>
<accession>R7U0N1</accession>
<feature type="non-terminal residue" evidence="13">
    <location>
        <position position="452"/>
    </location>
</feature>
<evidence type="ECO:0000313" key="13">
    <source>
        <dbReference type="EMBL" id="ELT99564.1"/>
    </source>
</evidence>
<proteinExistence type="inferred from homology"/>
<organism evidence="13">
    <name type="scientific">Capitella teleta</name>
    <name type="common">Polychaete worm</name>
    <dbReference type="NCBI Taxonomy" id="283909"/>
    <lineage>
        <taxon>Eukaryota</taxon>
        <taxon>Metazoa</taxon>
        <taxon>Spiralia</taxon>
        <taxon>Lophotrochozoa</taxon>
        <taxon>Annelida</taxon>
        <taxon>Polychaeta</taxon>
        <taxon>Sedentaria</taxon>
        <taxon>Scolecida</taxon>
        <taxon>Capitellidae</taxon>
        <taxon>Capitella</taxon>
    </lineage>
</organism>
<dbReference type="InterPro" id="IPR038377">
    <property type="entry name" value="Na/Glc_symporter_sf"/>
</dbReference>
<evidence type="ECO:0000256" key="1">
    <source>
        <dbReference type="ARBA" id="ARBA00004651"/>
    </source>
</evidence>
<evidence type="ECO:0000256" key="10">
    <source>
        <dbReference type="ARBA" id="ARBA00023201"/>
    </source>
</evidence>
<keyword evidence="6 12" id="KW-1133">Transmembrane helix</keyword>
<dbReference type="InterPro" id="IPR051163">
    <property type="entry name" value="Sodium:Solute_Symporter_SSF"/>
</dbReference>
<feature type="transmembrane region" description="Helical" evidence="12">
    <location>
        <begin position="116"/>
        <end position="139"/>
    </location>
</feature>
<evidence type="ECO:0000256" key="11">
    <source>
        <dbReference type="RuleBase" id="RU362091"/>
    </source>
</evidence>
<feature type="transmembrane region" description="Helical" evidence="12">
    <location>
        <begin position="324"/>
        <end position="349"/>
    </location>
</feature>
<keyword evidence="15" id="KW-1185">Reference proteome</keyword>
<keyword evidence="9 12" id="KW-0472">Membrane</keyword>
<reference evidence="14" key="3">
    <citation type="submission" date="2015-06" db="UniProtKB">
        <authorList>
            <consortium name="EnsemblMetazoa"/>
        </authorList>
    </citation>
    <scope>IDENTIFICATION</scope>
</reference>
<dbReference type="GO" id="GO:0015293">
    <property type="term" value="F:symporter activity"/>
    <property type="evidence" value="ECO:0007669"/>
    <property type="project" value="TreeGrafter"/>
</dbReference>
<keyword evidence="8" id="KW-0406">Ion transport</keyword>
<evidence type="ECO:0000256" key="7">
    <source>
        <dbReference type="ARBA" id="ARBA00023053"/>
    </source>
</evidence>
<name>R7U0N1_CAPTE</name>
<feature type="transmembrane region" description="Helical" evidence="12">
    <location>
        <begin position="369"/>
        <end position="392"/>
    </location>
</feature>
<keyword evidence="5 12" id="KW-0812">Transmembrane</keyword>
<evidence type="ECO:0000256" key="8">
    <source>
        <dbReference type="ARBA" id="ARBA00023065"/>
    </source>
</evidence>
<keyword evidence="7" id="KW-0915">Sodium</keyword>
<feature type="transmembrane region" description="Helical" evidence="12">
    <location>
        <begin position="69"/>
        <end position="95"/>
    </location>
</feature>
<dbReference type="Pfam" id="PF00474">
    <property type="entry name" value="SSF"/>
    <property type="match status" value="1"/>
</dbReference>
<dbReference type="Proteomes" id="UP000014760">
    <property type="component" value="Unassembled WGS sequence"/>
</dbReference>
<evidence type="ECO:0000256" key="2">
    <source>
        <dbReference type="ARBA" id="ARBA00006434"/>
    </source>
</evidence>
<feature type="transmembrane region" description="Helical" evidence="12">
    <location>
        <begin position="145"/>
        <end position="164"/>
    </location>
</feature>
<evidence type="ECO:0000256" key="6">
    <source>
        <dbReference type="ARBA" id="ARBA00022989"/>
    </source>
</evidence>
<dbReference type="OrthoDB" id="6132759at2759"/>
<dbReference type="HOGENOM" id="CLU_018808_15_3_1"/>
<reference evidence="15" key="1">
    <citation type="submission" date="2012-12" db="EMBL/GenBank/DDBJ databases">
        <authorList>
            <person name="Hellsten U."/>
            <person name="Grimwood J."/>
            <person name="Chapman J.A."/>
            <person name="Shapiro H."/>
            <person name="Aerts A."/>
            <person name="Otillar R.P."/>
            <person name="Terry A.Y."/>
            <person name="Boore J.L."/>
            <person name="Simakov O."/>
            <person name="Marletaz F."/>
            <person name="Cho S.-J."/>
            <person name="Edsinger-Gonzales E."/>
            <person name="Havlak P."/>
            <person name="Kuo D.-H."/>
            <person name="Larsson T."/>
            <person name="Lv J."/>
            <person name="Arendt D."/>
            <person name="Savage R."/>
            <person name="Osoegawa K."/>
            <person name="de Jong P."/>
            <person name="Lindberg D.R."/>
            <person name="Seaver E.C."/>
            <person name="Weisblat D.A."/>
            <person name="Putnam N.H."/>
            <person name="Grigoriev I.V."/>
            <person name="Rokhsar D.S."/>
        </authorList>
    </citation>
    <scope>NUCLEOTIDE SEQUENCE</scope>
    <source>
        <strain evidence="15">I ESC-2004</strain>
    </source>
</reference>
<feature type="transmembrane region" description="Helical" evidence="12">
    <location>
        <begin position="171"/>
        <end position="191"/>
    </location>
</feature>
<dbReference type="GO" id="GO:0005886">
    <property type="term" value="C:plasma membrane"/>
    <property type="evidence" value="ECO:0007669"/>
    <property type="project" value="UniProtKB-SubCell"/>
</dbReference>
<dbReference type="EMBL" id="AMQN01010012">
    <property type="status" value="NOT_ANNOTATED_CDS"/>
    <property type="molecule type" value="Genomic_DNA"/>
</dbReference>
<evidence type="ECO:0000256" key="12">
    <source>
        <dbReference type="SAM" id="Phobius"/>
    </source>
</evidence>
<evidence type="ECO:0008006" key="16">
    <source>
        <dbReference type="Google" id="ProtNLM"/>
    </source>
</evidence>
<feature type="transmembrane region" description="Helical" evidence="12">
    <location>
        <begin position="404"/>
        <end position="424"/>
    </location>
</feature>
<evidence type="ECO:0000256" key="5">
    <source>
        <dbReference type="ARBA" id="ARBA00022692"/>
    </source>
</evidence>
<keyword evidence="3" id="KW-0813">Transport</keyword>
<sequence length="452" mass="49056">FHWADYLVFALSLVGTAGAGLFLSLWKRKRSNQEELLLASRSMHFIPVCLSLLGSHVSSTNIMGGPADMYFYGACGMPVIIALVLTIPLAAFVIVPTFYRMNFTSAYQARPFRKSNTVIFSVFQVLHLALTLYSPALAFSQVTSLSLPMAVVVTGGICTLYTMIGGIKAVIWTDTIQMVILFVGLVILAGVSSSKVGGFGEVWQIAQDNGRDVFFDWSLDPRVRYTFWGQVIGQWTMHCSVLFSNQMMIQRYMTVSKLQHAQISVSLLMVLSSLCVAILAIIGWTIFAFYKTDPLISKHILKGDQILALFFLDVLGAQHGLPGLLTAAVFAAALSTVSSAVNSLAAVTLEDFVKPAYHKVYKNPLTERMATNLTISLALAFGAIAIGLSFAAEFMAEKLIEAPVIVWTTVGGPLAGVFIMGFFFPWVNSAGALCGMLTSLSLSLWLGIGGMM</sequence>
<keyword evidence="10" id="KW-0739">Sodium transport</keyword>
<feature type="transmembrane region" description="Helical" evidence="12">
    <location>
        <begin position="430"/>
        <end position="448"/>
    </location>
</feature>
<reference evidence="13 15" key="2">
    <citation type="journal article" date="2013" name="Nature">
        <title>Insights into bilaterian evolution from three spiralian genomes.</title>
        <authorList>
            <person name="Simakov O."/>
            <person name="Marletaz F."/>
            <person name="Cho S.J."/>
            <person name="Edsinger-Gonzales E."/>
            <person name="Havlak P."/>
            <person name="Hellsten U."/>
            <person name="Kuo D.H."/>
            <person name="Larsson T."/>
            <person name="Lv J."/>
            <person name="Arendt D."/>
            <person name="Savage R."/>
            <person name="Osoegawa K."/>
            <person name="de Jong P."/>
            <person name="Grimwood J."/>
            <person name="Chapman J.A."/>
            <person name="Shapiro H."/>
            <person name="Aerts A."/>
            <person name="Otillar R.P."/>
            <person name="Terry A.Y."/>
            <person name="Boore J.L."/>
            <person name="Grigoriev I.V."/>
            <person name="Lindberg D.R."/>
            <person name="Seaver E.C."/>
            <person name="Weisblat D.A."/>
            <person name="Putnam N.H."/>
            <person name="Rokhsar D.S."/>
        </authorList>
    </citation>
    <scope>NUCLEOTIDE SEQUENCE</scope>
    <source>
        <strain evidence="13 15">I ESC-2004</strain>
    </source>
</reference>
<dbReference type="PANTHER" id="PTHR42985">
    <property type="entry name" value="SODIUM-COUPLED MONOCARBOXYLATE TRANSPORTER"/>
    <property type="match status" value="1"/>
</dbReference>
<keyword evidence="4" id="KW-1003">Cell membrane</keyword>
<evidence type="ECO:0000256" key="3">
    <source>
        <dbReference type="ARBA" id="ARBA00022448"/>
    </source>
</evidence>
<dbReference type="Gene3D" id="1.20.1730.10">
    <property type="entry name" value="Sodium/glucose cotransporter"/>
    <property type="match status" value="1"/>
</dbReference>
<dbReference type="EMBL" id="AMQN01010013">
    <property type="status" value="NOT_ANNOTATED_CDS"/>
    <property type="molecule type" value="Genomic_DNA"/>
</dbReference>
<feature type="transmembrane region" description="Helical" evidence="12">
    <location>
        <begin position="6"/>
        <end position="26"/>
    </location>
</feature>
<dbReference type="NCBIfam" id="TIGR00813">
    <property type="entry name" value="sss"/>
    <property type="match status" value="1"/>
</dbReference>
<dbReference type="EnsemblMetazoa" id="CapteT23564">
    <property type="protein sequence ID" value="CapteP23564"/>
    <property type="gene ID" value="CapteG23564"/>
</dbReference>
<protein>
    <recommendedName>
        <fullName evidence="16">Sodium-dependent multivitamin transporter</fullName>
    </recommendedName>
</protein>
<evidence type="ECO:0000256" key="4">
    <source>
        <dbReference type="ARBA" id="ARBA00022475"/>
    </source>
</evidence>
<dbReference type="PANTHER" id="PTHR42985:SF40">
    <property type="entry name" value="LD47995P-RELATED"/>
    <property type="match status" value="1"/>
</dbReference>
<gene>
    <name evidence="13" type="ORF">CAPTEDRAFT_23564</name>
</gene>
<comment type="subcellular location">
    <subcellularLocation>
        <location evidence="1">Cell membrane</location>
        <topology evidence="1">Multi-pass membrane protein</topology>
    </subcellularLocation>
</comment>
<comment type="similarity">
    <text evidence="2 11">Belongs to the sodium:solute symporter (SSF) (TC 2.A.21) family.</text>
</comment>
<evidence type="ECO:0000313" key="14">
    <source>
        <dbReference type="EnsemblMetazoa" id="CapteP23564"/>
    </source>
</evidence>
<dbReference type="EMBL" id="KB306788">
    <property type="protein sequence ID" value="ELT99564.1"/>
    <property type="molecule type" value="Genomic_DNA"/>
</dbReference>
<feature type="non-terminal residue" evidence="13">
    <location>
        <position position="1"/>
    </location>
</feature>
<feature type="transmembrane region" description="Helical" evidence="12">
    <location>
        <begin position="265"/>
        <end position="287"/>
    </location>
</feature>
<feature type="transmembrane region" description="Helical" evidence="12">
    <location>
        <begin position="38"/>
        <end position="57"/>
    </location>
</feature>
<dbReference type="STRING" id="283909.R7U0N1"/>
<dbReference type="OMA" id="MGMFIPH"/>
<dbReference type="GO" id="GO:0006814">
    <property type="term" value="P:sodium ion transport"/>
    <property type="evidence" value="ECO:0007669"/>
    <property type="project" value="UniProtKB-KW"/>
</dbReference>
<feature type="transmembrane region" description="Helical" evidence="12">
    <location>
        <begin position="225"/>
        <end position="244"/>
    </location>
</feature>